<organism evidence="6 7">
    <name type="scientific">Scopulibacillus cellulosilyticus</name>
    <dbReference type="NCBI Taxonomy" id="2665665"/>
    <lineage>
        <taxon>Bacteria</taxon>
        <taxon>Bacillati</taxon>
        <taxon>Bacillota</taxon>
        <taxon>Bacilli</taxon>
        <taxon>Bacillales</taxon>
        <taxon>Sporolactobacillaceae</taxon>
        <taxon>Scopulibacillus</taxon>
    </lineage>
</organism>
<dbReference type="RefSeq" id="WP_380965230.1">
    <property type="nucleotide sequence ID" value="NZ_JBHTCO010000005.1"/>
</dbReference>
<dbReference type="EMBL" id="JBHTCO010000005">
    <property type="protein sequence ID" value="MFC7392822.1"/>
    <property type="molecule type" value="Genomic_DNA"/>
</dbReference>
<reference evidence="7" key="1">
    <citation type="journal article" date="2019" name="Int. J. Syst. Evol. Microbiol.">
        <title>The Global Catalogue of Microorganisms (GCM) 10K type strain sequencing project: providing services to taxonomists for standard genome sequencing and annotation.</title>
        <authorList>
            <consortium name="The Broad Institute Genomics Platform"/>
            <consortium name="The Broad Institute Genome Sequencing Center for Infectious Disease"/>
            <person name="Wu L."/>
            <person name="Ma J."/>
        </authorList>
    </citation>
    <scope>NUCLEOTIDE SEQUENCE [LARGE SCALE GENOMIC DNA]</scope>
    <source>
        <strain evidence="7">CGMCC 1.16305</strain>
    </source>
</reference>
<keyword evidence="7" id="KW-1185">Reference proteome</keyword>
<dbReference type="CDD" id="cd00609">
    <property type="entry name" value="AAT_like"/>
    <property type="match status" value="1"/>
</dbReference>
<evidence type="ECO:0000256" key="3">
    <source>
        <dbReference type="ARBA" id="ARBA00022679"/>
    </source>
</evidence>
<keyword evidence="2 4" id="KW-0032">Aminotransferase</keyword>
<evidence type="ECO:0000259" key="5">
    <source>
        <dbReference type="Pfam" id="PF00155"/>
    </source>
</evidence>
<dbReference type="SUPFAM" id="SSF53383">
    <property type="entry name" value="PLP-dependent transferases"/>
    <property type="match status" value="1"/>
</dbReference>
<evidence type="ECO:0000313" key="7">
    <source>
        <dbReference type="Proteomes" id="UP001596505"/>
    </source>
</evidence>
<dbReference type="InterPro" id="IPR050881">
    <property type="entry name" value="LL-DAP_aminotransferase"/>
</dbReference>
<name>A0ABW2PTS5_9BACL</name>
<sequence>MDFITSKRVQAFEKLIFSELSEYKKNKQAEGIDMIDLSIGSPDLSPPPFIMEALIKNIQDPSQYGYTMTGSREFNQSVSYYYKKRFNVDLDADKEVLMLGGSQDGIVHLPMAFADAGDIILVPDPGYTAYEAGVKAAGAAFCPMPLLKENHFMPDLSKIPEKIAQKAKMMILNFPGNPIPALATYDLFAEIVAFAKKHQILVVHDFAYSELVFDGRRPVSFLETEGAKDIGVEFNSLSKSFNMAGCRIGYVAGHPKIINDFASFKSNLDYGVFSPIQKAAVAALKDDSDFLSEQALIYERRRNILVNGLNEIGWHVDTPPATMFIWAKIPEGWSSKQFAYELIDRAGVVVTPGIAFGKNGEGYVRIAMVQSEEKLRLAIERIKESGIIFSKTIFEKH</sequence>
<protein>
    <recommendedName>
        <fullName evidence="4">Aminotransferase</fullName>
        <ecNumber evidence="4">2.6.1.-</ecNumber>
    </recommendedName>
</protein>
<dbReference type="NCBIfam" id="NF005815">
    <property type="entry name" value="PRK07681.1"/>
    <property type="match status" value="1"/>
</dbReference>
<dbReference type="Proteomes" id="UP001596505">
    <property type="component" value="Unassembled WGS sequence"/>
</dbReference>
<evidence type="ECO:0000313" key="6">
    <source>
        <dbReference type="EMBL" id="MFC7392822.1"/>
    </source>
</evidence>
<evidence type="ECO:0000256" key="4">
    <source>
        <dbReference type="RuleBase" id="RU000481"/>
    </source>
</evidence>
<dbReference type="PROSITE" id="PS00105">
    <property type="entry name" value="AA_TRANSFER_CLASS_1"/>
    <property type="match status" value="1"/>
</dbReference>
<dbReference type="Pfam" id="PF00155">
    <property type="entry name" value="Aminotran_1_2"/>
    <property type="match status" value="1"/>
</dbReference>
<dbReference type="InterPro" id="IPR004838">
    <property type="entry name" value="NHTrfase_class1_PyrdxlP-BS"/>
</dbReference>
<keyword evidence="3 4" id="KW-0808">Transferase</keyword>
<evidence type="ECO:0000256" key="1">
    <source>
        <dbReference type="ARBA" id="ARBA00001933"/>
    </source>
</evidence>
<dbReference type="InterPro" id="IPR004839">
    <property type="entry name" value="Aminotransferase_I/II_large"/>
</dbReference>
<dbReference type="EC" id="2.6.1.-" evidence="4"/>
<comment type="similarity">
    <text evidence="4">Belongs to the class-I pyridoxal-phosphate-dependent aminotransferase family.</text>
</comment>
<gene>
    <name evidence="6" type="ORF">ACFQRG_07455</name>
</gene>
<dbReference type="InterPro" id="IPR015422">
    <property type="entry name" value="PyrdxlP-dep_Trfase_small"/>
</dbReference>
<comment type="caution">
    <text evidence="6">The sequence shown here is derived from an EMBL/GenBank/DDBJ whole genome shotgun (WGS) entry which is preliminary data.</text>
</comment>
<proteinExistence type="inferred from homology"/>
<dbReference type="PANTHER" id="PTHR42832">
    <property type="entry name" value="AMINO ACID AMINOTRANSFERASE"/>
    <property type="match status" value="1"/>
</dbReference>
<feature type="domain" description="Aminotransferase class I/classII large" evidence="5">
    <location>
        <begin position="33"/>
        <end position="382"/>
    </location>
</feature>
<dbReference type="Gene3D" id="3.40.640.10">
    <property type="entry name" value="Type I PLP-dependent aspartate aminotransferase-like (Major domain)"/>
    <property type="match status" value="1"/>
</dbReference>
<accession>A0ABW2PTS5</accession>
<dbReference type="InterPro" id="IPR015421">
    <property type="entry name" value="PyrdxlP-dep_Trfase_major"/>
</dbReference>
<dbReference type="InterPro" id="IPR015424">
    <property type="entry name" value="PyrdxlP-dep_Trfase"/>
</dbReference>
<evidence type="ECO:0000256" key="2">
    <source>
        <dbReference type="ARBA" id="ARBA00022576"/>
    </source>
</evidence>
<dbReference type="Gene3D" id="3.90.1150.10">
    <property type="entry name" value="Aspartate Aminotransferase, domain 1"/>
    <property type="match status" value="1"/>
</dbReference>
<dbReference type="PANTHER" id="PTHR42832:SF3">
    <property type="entry name" value="L-GLUTAMINE--4-(METHYLSULFANYL)-2-OXOBUTANOATE AMINOTRANSFERASE"/>
    <property type="match status" value="1"/>
</dbReference>
<dbReference type="GO" id="GO:0010285">
    <property type="term" value="F:L,L-diaminopimelate aminotransferase activity"/>
    <property type="evidence" value="ECO:0007669"/>
    <property type="project" value="UniProtKB-EC"/>
</dbReference>
<comment type="cofactor">
    <cofactor evidence="1 4">
        <name>pyridoxal 5'-phosphate</name>
        <dbReference type="ChEBI" id="CHEBI:597326"/>
    </cofactor>
</comment>